<protein>
    <submittedName>
        <fullName evidence="2">3710_t:CDS:1</fullName>
    </submittedName>
</protein>
<dbReference type="AlphaFoldDB" id="A0A9N9E2X9"/>
<feature type="region of interest" description="Disordered" evidence="1">
    <location>
        <begin position="1"/>
        <end position="31"/>
    </location>
</feature>
<evidence type="ECO:0000256" key="1">
    <source>
        <dbReference type="SAM" id="MobiDB-lite"/>
    </source>
</evidence>
<accession>A0A9N9E2X9</accession>
<comment type="caution">
    <text evidence="2">The sequence shown here is derived from an EMBL/GenBank/DDBJ whole genome shotgun (WGS) entry which is preliminary data.</text>
</comment>
<sequence length="59" mass="6725">VGEVNDTTSVEEEDYEDSGDKTELETGFSESDFNEYLQGCAEMLEEERQGTFEEGNELY</sequence>
<organism evidence="2 3">
    <name type="scientific">Paraglomus occultum</name>
    <dbReference type="NCBI Taxonomy" id="144539"/>
    <lineage>
        <taxon>Eukaryota</taxon>
        <taxon>Fungi</taxon>
        <taxon>Fungi incertae sedis</taxon>
        <taxon>Mucoromycota</taxon>
        <taxon>Glomeromycotina</taxon>
        <taxon>Glomeromycetes</taxon>
        <taxon>Paraglomerales</taxon>
        <taxon>Paraglomeraceae</taxon>
        <taxon>Paraglomus</taxon>
    </lineage>
</organism>
<dbReference type="EMBL" id="CAJVPJ010005623">
    <property type="protein sequence ID" value="CAG8662939.1"/>
    <property type="molecule type" value="Genomic_DNA"/>
</dbReference>
<name>A0A9N9E2X9_9GLOM</name>
<evidence type="ECO:0000313" key="3">
    <source>
        <dbReference type="Proteomes" id="UP000789572"/>
    </source>
</evidence>
<reference evidence="2" key="1">
    <citation type="submission" date="2021-06" db="EMBL/GenBank/DDBJ databases">
        <authorList>
            <person name="Kallberg Y."/>
            <person name="Tangrot J."/>
            <person name="Rosling A."/>
        </authorList>
    </citation>
    <scope>NUCLEOTIDE SEQUENCE</scope>
    <source>
        <strain evidence="2">IA702</strain>
    </source>
</reference>
<feature type="non-terminal residue" evidence="2">
    <location>
        <position position="1"/>
    </location>
</feature>
<dbReference type="Proteomes" id="UP000789572">
    <property type="component" value="Unassembled WGS sequence"/>
</dbReference>
<evidence type="ECO:0000313" key="2">
    <source>
        <dbReference type="EMBL" id="CAG8662939.1"/>
    </source>
</evidence>
<gene>
    <name evidence="2" type="ORF">POCULU_LOCUS10550</name>
</gene>
<proteinExistence type="predicted"/>
<keyword evidence="3" id="KW-1185">Reference proteome</keyword>